<dbReference type="EMBL" id="PFFQ01000030">
    <property type="protein sequence ID" value="PIW17100.1"/>
    <property type="molecule type" value="Genomic_DNA"/>
</dbReference>
<evidence type="ECO:0000313" key="7">
    <source>
        <dbReference type="Proteomes" id="UP000231019"/>
    </source>
</evidence>
<dbReference type="Pfam" id="PF00440">
    <property type="entry name" value="TetR_N"/>
    <property type="match status" value="1"/>
</dbReference>
<evidence type="ECO:0000256" key="1">
    <source>
        <dbReference type="ARBA" id="ARBA00023015"/>
    </source>
</evidence>
<dbReference type="AlphaFoldDB" id="A0A2M7G588"/>
<evidence type="ECO:0000256" key="3">
    <source>
        <dbReference type="ARBA" id="ARBA00023163"/>
    </source>
</evidence>
<dbReference type="SUPFAM" id="SSF46689">
    <property type="entry name" value="Homeodomain-like"/>
    <property type="match status" value="1"/>
</dbReference>
<name>A0A2M7G588_9BACT</name>
<dbReference type="InterPro" id="IPR001647">
    <property type="entry name" value="HTH_TetR"/>
</dbReference>
<evidence type="ECO:0000256" key="2">
    <source>
        <dbReference type="ARBA" id="ARBA00023125"/>
    </source>
</evidence>
<evidence type="ECO:0000259" key="5">
    <source>
        <dbReference type="PROSITE" id="PS50977"/>
    </source>
</evidence>
<organism evidence="6 7">
    <name type="scientific">bacterium (Candidatus Blackallbacteria) CG17_big_fil_post_rev_8_21_14_2_50_48_46</name>
    <dbReference type="NCBI Taxonomy" id="2014261"/>
    <lineage>
        <taxon>Bacteria</taxon>
        <taxon>Candidatus Blackallbacteria</taxon>
    </lineage>
</organism>
<dbReference type="PANTHER" id="PTHR47506:SF1">
    <property type="entry name" value="HTH-TYPE TRANSCRIPTIONAL REGULATOR YJDC"/>
    <property type="match status" value="1"/>
</dbReference>
<gene>
    <name evidence="6" type="ORF">COW36_10130</name>
</gene>
<dbReference type="SUPFAM" id="SSF48498">
    <property type="entry name" value="Tetracyclin repressor-like, C-terminal domain"/>
    <property type="match status" value="1"/>
</dbReference>
<dbReference type="InterPro" id="IPR009057">
    <property type="entry name" value="Homeodomain-like_sf"/>
</dbReference>
<dbReference type="PRINTS" id="PR00455">
    <property type="entry name" value="HTHTETR"/>
</dbReference>
<dbReference type="InterPro" id="IPR036271">
    <property type="entry name" value="Tet_transcr_reg_TetR-rel_C_sf"/>
</dbReference>
<dbReference type="PANTHER" id="PTHR47506">
    <property type="entry name" value="TRANSCRIPTIONAL REGULATORY PROTEIN"/>
    <property type="match status" value="1"/>
</dbReference>
<dbReference type="PROSITE" id="PS50977">
    <property type="entry name" value="HTH_TETR_2"/>
    <property type="match status" value="1"/>
</dbReference>
<dbReference type="Proteomes" id="UP000231019">
    <property type="component" value="Unassembled WGS sequence"/>
</dbReference>
<evidence type="ECO:0000313" key="6">
    <source>
        <dbReference type="EMBL" id="PIW17100.1"/>
    </source>
</evidence>
<comment type="caution">
    <text evidence="6">The sequence shown here is derived from an EMBL/GenBank/DDBJ whole genome shotgun (WGS) entry which is preliminary data.</text>
</comment>
<evidence type="ECO:0000256" key="4">
    <source>
        <dbReference type="PROSITE-ProRule" id="PRU00335"/>
    </source>
</evidence>
<dbReference type="Gene3D" id="1.10.357.10">
    <property type="entry name" value="Tetracycline Repressor, domain 2"/>
    <property type="match status" value="1"/>
</dbReference>
<sequence length="178" mass="19898">MRSQPRKERLLETAFRLFNRQGYHATGIDQILAESGVAKATLYKYFPSKDALILAVLEQRHAELEKRLTLSLSQSQGKEKVLAIFDVLDLWFHSESFQGCNFIQASGEYADPQHPIHQAAAAHKRWFKDLLAESLENASLSAPLMLLVDGAIVAAQVRGELNAAKLARQTAQRLLNAE</sequence>
<keyword evidence="2 4" id="KW-0238">DNA-binding</keyword>
<proteinExistence type="predicted"/>
<dbReference type="GO" id="GO:0003677">
    <property type="term" value="F:DNA binding"/>
    <property type="evidence" value="ECO:0007669"/>
    <property type="project" value="UniProtKB-UniRule"/>
</dbReference>
<keyword evidence="1" id="KW-0805">Transcription regulation</keyword>
<keyword evidence="3" id="KW-0804">Transcription</keyword>
<feature type="domain" description="HTH tetR-type" evidence="5">
    <location>
        <begin position="4"/>
        <end position="64"/>
    </location>
</feature>
<feature type="DNA-binding region" description="H-T-H motif" evidence="4">
    <location>
        <begin position="27"/>
        <end position="46"/>
    </location>
</feature>
<reference evidence="6 7" key="1">
    <citation type="submission" date="2017-09" db="EMBL/GenBank/DDBJ databases">
        <title>Depth-based differentiation of microbial function through sediment-hosted aquifers and enrichment of novel symbionts in the deep terrestrial subsurface.</title>
        <authorList>
            <person name="Probst A.J."/>
            <person name="Ladd B."/>
            <person name="Jarett J.K."/>
            <person name="Geller-Mcgrath D.E."/>
            <person name="Sieber C.M."/>
            <person name="Emerson J.B."/>
            <person name="Anantharaman K."/>
            <person name="Thomas B.C."/>
            <person name="Malmstrom R."/>
            <person name="Stieglmeier M."/>
            <person name="Klingl A."/>
            <person name="Woyke T."/>
            <person name="Ryan C.M."/>
            <person name="Banfield J.F."/>
        </authorList>
    </citation>
    <scope>NUCLEOTIDE SEQUENCE [LARGE SCALE GENOMIC DNA]</scope>
    <source>
        <strain evidence="6">CG17_big_fil_post_rev_8_21_14_2_50_48_46</strain>
    </source>
</reference>
<accession>A0A2M7G588</accession>
<protein>
    <submittedName>
        <fullName evidence="6">TetR family transcriptional regulator</fullName>
    </submittedName>
</protein>